<dbReference type="PIRSF" id="PIRSF001365">
    <property type="entry name" value="DHDPS"/>
    <property type="match status" value="1"/>
</dbReference>
<dbReference type="SMART" id="SM01130">
    <property type="entry name" value="DHDPS"/>
    <property type="match status" value="1"/>
</dbReference>
<comment type="caution">
    <text evidence="7">The sequence shown here is derived from an EMBL/GenBank/DDBJ whole genome shotgun (WGS) entry which is preliminary data.</text>
</comment>
<dbReference type="PROSITE" id="PS00666">
    <property type="entry name" value="DHDPS_2"/>
    <property type="match status" value="1"/>
</dbReference>
<evidence type="ECO:0000256" key="6">
    <source>
        <dbReference type="PIRSR" id="PIRSR001365-2"/>
    </source>
</evidence>
<dbReference type="PANTHER" id="PTHR12128:SF66">
    <property type="entry name" value="4-HYDROXY-2-OXOGLUTARATE ALDOLASE, MITOCHONDRIAL"/>
    <property type="match status" value="1"/>
</dbReference>
<organism evidence="7 8">
    <name type="scientific">Bailinhaonella thermotolerans</name>
    <dbReference type="NCBI Taxonomy" id="1070861"/>
    <lineage>
        <taxon>Bacteria</taxon>
        <taxon>Bacillati</taxon>
        <taxon>Actinomycetota</taxon>
        <taxon>Actinomycetes</taxon>
        <taxon>Streptosporangiales</taxon>
        <taxon>Streptosporangiaceae</taxon>
        <taxon>Bailinhaonella</taxon>
    </lineage>
</organism>
<dbReference type="AlphaFoldDB" id="A0A3A4ASY2"/>
<feature type="active site" description="Schiff-base intermediate with substrate" evidence="5">
    <location>
        <position position="166"/>
    </location>
</feature>
<dbReference type="Pfam" id="PF00701">
    <property type="entry name" value="DHDPS"/>
    <property type="match status" value="1"/>
</dbReference>
<feature type="active site" description="Proton donor/acceptor" evidence="5">
    <location>
        <position position="138"/>
    </location>
</feature>
<sequence>MTTTNHLNGVFVPLITPFAEDGTVALDHLDRLARDTLAAGARGLVALGTTAEAAALDEAEREAVTAVCARACRDHGAPLIAGVPGNDTRATAEALARLTPEAAFALVTVPYFTKPSEEGVIAHFARLAARSPVPIVFYDIPHRTARPLSAGTVRRIAAIPGIAGVKHSPGVLGPATVDLLADPPTGFAVLAGDDAFAPAMLALGAPGAVLATANLRPGAFADLAGAWRDGDAERARRLGNALTRLAAAAFAEPNPTVIKGVLHAEGRIPTPDVRLPLLPAHPDSVAAALRHLTALDPASSVA</sequence>
<protein>
    <submittedName>
        <fullName evidence="7">4-hydroxy-tetrahydrodipicolinate synthase</fullName>
    </submittedName>
</protein>
<evidence type="ECO:0000256" key="5">
    <source>
        <dbReference type="PIRSR" id="PIRSR001365-1"/>
    </source>
</evidence>
<evidence type="ECO:0000256" key="1">
    <source>
        <dbReference type="ARBA" id="ARBA00007592"/>
    </source>
</evidence>
<dbReference type="PANTHER" id="PTHR12128">
    <property type="entry name" value="DIHYDRODIPICOLINATE SYNTHASE"/>
    <property type="match status" value="1"/>
</dbReference>
<feature type="binding site" evidence="6">
    <location>
        <position position="50"/>
    </location>
    <ligand>
        <name>pyruvate</name>
        <dbReference type="ChEBI" id="CHEBI:15361"/>
    </ligand>
</feature>
<evidence type="ECO:0000256" key="4">
    <source>
        <dbReference type="PIRNR" id="PIRNR001365"/>
    </source>
</evidence>
<comment type="similarity">
    <text evidence="1 4">Belongs to the DapA family.</text>
</comment>
<dbReference type="InterPro" id="IPR020625">
    <property type="entry name" value="Schiff_base-form_aldolases_AS"/>
</dbReference>
<proteinExistence type="inferred from homology"/>
<dbReference type="Gene3D" id="3.20.20.70">
    <property type="entry name" value="Aldolase class I"/>
    <property type="match status" value="1"/>
</dbReference>
<dbReference type="GO" id="GO:0044281">
    <property type="term" value="P:small molecule metabolic process"/>
    <property type="evidence" value="ECO:0007669"/>
    <property type="project" value="UniProtKB-ARBA"/>
</dbReference>
<gene>
    <name evidence="7" type="ORF">D5H75_12955</name>
</gene>
<accession>A0A3A4ASY2</accession>
<dbReference type="Proteomes" id="UP000265768">
    <property type="component" value="Unassembled WGS sequence"/>
</dbReference>
<evidence type="ECO:0000313" key="8">
    <source>
        <dbReference type="Proteomes" id="UP000265768"/>
    </source>
</evidence>
<dbReference type="EMBL" id="QZEY01000004">
    <property type="protein sequence ID" value="RJL32443.1"/>
    <property type="molecule type" value="Genomic_DNA"/>
</dbReference>
<evidence type="ECO:0000256" key="2">
    <source>
        <dbReference type="ARBA" id="ARBA00023239"/>
    </source>
</evidence>
<keyword evidence="8" id="KW-1185">Reference proteome</keyword>
<evidence type="ECO:0000313" key="7">
    <source>
        <dbReference type="EMBL" id="RJL32443.1"/>
    </source>
</evidence>
<dbReference type="InterPro" id="IPR002220">
    <property type="entry name" value="DapA-like"/>
</dbReference>
<reference evidence="7 8" key="1">
    <citation type="submission" date="2018-09" db="EMBL/GenBank/DDBJ databases">
        <title>YIM 75507 draft genome.</title>
        <authorList>
            <person name="Tang S."/>
            <person name="Feng Y."/>
        </authorList>
    </citation>
    <scope>NUCLEOTIDE SEQUENCE [LARGE SCALE GENOMIC DNA]</scope>
    <source>
        <strain evidence="7 8">YIM 75507</strain>
    </source>
</reference>
<keyword evidence="3" id="KW-0704">Schiff base</keyword>
<dbReference type="PRINTS" id="PR00146">
    <property type="entry name" value="DHPICSNTHASE"/>
</dbReference>
<keyword evidence="2 4" id="KW-0456">Lyase</keyword>
<dbReference type="InterPro" id="IPR013785">
    <property type="entry name" value="Aldolase_TIM"/>
</dbReference>
<dbReference type="RefSeq" id="WP_119926691.1">
    <property type="nucleotide sequence ID" value="NZ_QZEY01000004.1"/>
</dbReference>
<evidence type="ECO:0000256" key="3">
    <source>
        <dbReference type="ARBA" id="ARBA00023270"/>
    </source>
</evidence>
<feature type="binding site" evidence="6">
    <location>
        <position position="209"/>
    </location>
    <ligand>
        <name>pyruvate</name>
        <dbReference type="ChEBI" id="CHEBI:15361"/>
    </ligand>
</feature>
<dbReference type="SUPFAM" id="SSF51569">
    <property type="entry name" value="Aldolase"/>
    <property type="match status" value="1"/>
</dbReference>
<name>A0A3A4ASY2_9ACTN</name>
<dbReference type="GO" id="GO:0008840">
    <property type="term" value="F:4-hydroxy-tetrahydrodipicolinate synthase activity"/>
    <property type="evidence" value="ECO:0007669"/>
    <property type="project" value="TreeGrafter"/>
</dbReference>
<dbReference type="OrthoDB" id="9782828at2"/>